<feature type="chain" id="PRO_5026692323" description="Lipoprotein" evidence="1">
    <location>
        <begin position="25"/>
        <end position="440"/>
    </location>
</feature>
<evidence type="ECO:0000256" key="1">
    <source>
        <dbReference type="SAM" id="SignalP"/>
    </source>
</evidence>
<evidence type="ECO:0008006" key="3">
    <source>
        <dbReference type="Google" id="ProtNLM"/>
    </source>
</evidence>
<dbReference type="EMBL" id="CADCVT010000172">
    <property type="protein sequence ID" value="CAA9497421.1"/>
    <property type="molecule type" value="Genomic_DNA"/>
</dbReference>
<reference evidence="2" key="1">
    <citation type="submission" date="2020-02" db="EMBL/GenBank/DDBJ databases">
        <authorList>
            <person name="Meier V. D."/>
        </authorList>
    </citation>
    <scope>NUCLEOTIDE SEQUENCE</scope>
    <source>
        <strain evidence="2">AVDCRST_MAG85</strain>
    </source>
</reference>
<sequence length="440" mass="46865">MSRIPRLAPLAVLLALAGAGCVQITSETSEQLDLIGDVAVHTDLCAEGIEISARRVSEGDHEETGTCGMNDLGRAQLLVAYRVPDGAEPVEVRVGAGLTLKPSPTYADALEARHPTGPGRRWVGYVSDARDFDAGDLRASLDARFTLPDGRPYRGPFPFRTVAGYRELPGDAAPDAPIDCAAKATDCDTGRDGAGTEVDVDQATRDLAILPGDEVVLTAGERGHVPFRAVFAGADDPGLDFALGVQSVDGFDARPLSETLHPRPDSDSLADAVVEVPATAKPGRYRLRMTAALPNGQMRSGETSFVVKTAALAAVSQDEAPSAVALPPAAAVSPAVEARLTVEASAAARRCLSRRTVRIRLRRRGARDTAAVRSVRVNGRPVRFRTEGRTRLVVDLRGLPRSAYAYRIAARLSDGTVLVDPRRYRTCTPKRARRLPGLRG</sequence>
<name>A0A6J4SFA3_9ACTN</name>
<organism evidence="2">
    <name type="scientific">uncultured Solirubrobacteraceae bacterium</name>
    <dbReference type="NCBI Taxonomy" id="1162706"/>
    <lineage>
        <taxon>Bacteria</taxon>
        <taxon>Bacillati</taxon>
        <taxon>Actinomycetota</taxon>
        <taxon>Thermoleophilia</taxon>
        <taxon>Solirubrobacterales</taxon>
        <taxon>Solirubrobacteraceae</taxon>
        <taxon>environmental samples</taxon>
    </lineage>
</organism>
<protein>
    <recommendedName>
        <fullName evidence="3">Lipoprotein</fullName>
    </recommendedName>
</protein>
<evidence type="ECO:0000313" key="2">
    <source>
        <dbReference type="EMBL" id="CAA9497421.1"/>
    </source>
</evidence>
<dbReference type="PROSITE" id="PS51257">
    <property type="entry name" value="PROKAR_LIPOPROTEIN"/>
    <property type="match status" value="1"/>
</dbReference>
<accession>A0A6J4SFA3</accession>
<dbReference type="AlphaFoldDB" id="A0A6J4SFA3"/>
<keyword evidence="1" id="KW-0732">Signal</keyword>
<feature type="signal peptide" evidence="1">
    <location>
        <begin position="1"/>
        <end position="24"/>
    </location>
</feature>
<gene>
    <name evidence="2" type="ORF">AVDCRST_MAG85-1556</name>
</gene>
<proteinExistence type="predicted"/>